<comment type="caution">
    <text evidence="1">The sequence shown here is derived from an EMBL/GenBank/DDBJ whole genome shotgun (WGS) entry which is preliminary data.</text>
</comment>
<dbReference type="Proteomes" id="UP001143391">
    <property type="component" value="Unassembled WGS sequence"/>
</dbReference>
<organism evidence="1 2">
    <name type="scientific">Marinobacter iranensis</name>
    <dbReference type="NCBI Taxonomy" id="2962607"/>
    <lineage>
        <taxon>Bacteria</taxon>
        <taxon>Pseudomonadati</taxon>
        <taxon>Pseudomonadota</taxon>
        <taxon>Gammaproteobacteria</taxon>
        <taxon>Pseudomonadales</taxon>
        <taxon>Marinobacteraceae</taxon>
        <taxon>Marinobacter</taxon>
    </lineage>
</organism>
<keyword evidence="2" id="KW-1185">Reference proteome</keyword>
<sequence length="84" mass="8475">SIATAAGLDANADASVVLAGVTTLAKGKADDTLVVALQSQVATLSTQLESVQTDAKKKAATAFVDAAIDALKPGVKPMRETYIS</sequence>
<feature type="non-terminal residue" evidence="1">
    <location>
        <position position="1"/>
    </location>
</feature>
<name>A0ABT5YH15_9GAMM</name>
<reference evidence="1" key="1">
    <citation type="submission" date="2022-07" db="EMBL/GenBank/DDBJ databases">
        <title>Marinobacter iranensis a new bacterium isolate from a hipersaline lake in Iran.</title>
        <authorList>
            <person name="Mohammad A.M.A."/>
            <person name="Cristina S.-P."/>
            <person name="Antonio V."/>
        </authorList>
    </citation>
    <scope>NUCLEOTIDE SEQUENCE</scope>
    <source>
        <strain evidence="1">71-i</strain>
    </source>
</reference>
<dbReference type="RefSeq" id="WP_275710775.1">
    <property type="nucleotide sequence ID" value="NZ_JANCMW010000292.1"/>
</dbReference>
<evidence type="ECO:0000313" key="1">
    <source>
        <dbReference type="EMBL" id="MDF0752984.1"/>
    </source>
</evidence>
<proteinExistence type="predicted"/>
<feature type="non-terminal residue" evidence="1">
    <location>
        <position position="84"/>
    </location>
</feature>
<gene>
    <name evidence="1" type="ORF">NLU14_22415</name>
</gene>
<accession>A0ABT5YH15</accession>
<protein>
    <submittedName>
        <fullName evidence="1">Uncharacterized protein</fullName>
    </submittedName>
</protein>
<dbReference type="EMBL" id="JANCMW010000292">
    <property type="protein sequence ID" value="MDF0752984.1"/>
    <property type="molecule type" value="Genomic_DNA"/>
</dbReference>
<evidence type="ECO:0000313" key="2">
    <source>
        <dbReference type="Proteomes" id="UP001143391"/>
    </source>
</evidence>